<dbReference type="KEGG" id="ster:AOA14_05860"/>
<dbReference type="InterPro" id="IPR023393">
    <property type="entry name" value="START-like_dom_sf"/>
</dbReference>
<dbReference type="Gene3D" id="3.30.530.20">
    <property type="match status" value="1"/>
</dbReference>
<dbReference type="SUPFAM" id="SSF55961">
    <property type="entry name" value="Bet v1-like"/>
    <property type="match status" value="1"/>
</dbReference>
<accession>A0A142VWC6</accession>
<dbReference type="Proteomes" id="UP000076234">
    <property type="component" value="Chromosome"/>
</dbReference>
<evidence type="ECO:0000256" key="1">
    <source>
        <dbReference type="ARBA" id="ARBA00006817"/>
    </source>
</evidence>
<dbReference type="AlphaFoldDB" id="A0A142VWC6"/>
<organism evidence="3 4">
    <name type="scientific">Sphingopyxis terrae subsp. terrae NBRC 15098</name>
    <dbReference type="NCBI Taxonomy" id="1219058"/>
    <lineage>
        <taxon>Bacteria</taxon>
        <taxon>Pseudomonadati</taxon>
        <taxon>Pseudomonadota</taxon>
        <taxon>Alphaproteobacteria</taxon>
        <taxon>Sphingomonadales</taxon>
        <taxon>Sphingomonadaceae</taxon>
        <taxon>Sphingopyxis</taxon>
    </lineage>
</organism>
<proteinExistence type="inferred from homology"/>
<gene>
    <name evidence="3" type="ORF">AOA14_05860</name>
</gene>
<dbReference type="InterPro" id="IPR013538">
    <property type="entry name" value="ASHA1/2-like_C"/>
</dbReference>
<comment type="similarity">
    <text evidence="1">Belongs to the AHA1 family.</text>
</comment>
<evidence type="ECO:0000313" key="3">
    <source>
        <dbReference type="EMBL" id="AMU94128.1"/>
    </source>
</evidence>
<dbReference type="STRING" id="1219058.AOA14_05860"/>
<evidence type="ECO:0000259" key="2">
    <source>
        <dbReference type="Pfam" id="PF08327"/>
    </source>
</evidence>
<evidence type="ECO:0000313" key="4">
    <source>
        <dbReference type="Proteomes" id="UP000076234"/>
    </source>
</evidence>
<feature type="domain" description="Activator of Hsp90 ATPase homologue 1/2-like C-terminal" evidence="2">
    <location>
        <begin position="21"/>
        <end position="156"/>
    </location>
</feature>
<dbReference type="Pfam" id="PF08327">
    <property type="entry name" value="AHSA1"/>
    <property type="match status" value="1"/>
</dbReference>
<reference evidence="4" key="1">
    <citation type="submission" date="2015-11" db="EMBL/GenBank/DDBJ databases">
        <title>Complete genome sequence of a polyethylene glycol-degrading strain Sphingopyxis terrae strain 203-1 (NBRC 15098).</title>
        <authorList>
            <person name="Yoshiyuki O."/>
            <person name="Shouta N."/>
            <person name="Nagata Y."/>
            <person name="Numata M."/>
            <person name="Tsuchikane K."/>
            <person name="Hosoyama A."/>
            <person name="Yamazoe A."/>
            <person name="Tsuda M."/>
            <person name="Fujita N."/>
            <person name="Kawai F."/>
        </authorList>
    </citation>
    <scope>NUCLEOTIDE SEQUENCE [LARGE SCALE GENOMIC DNA]</scope>
    <source>
        <strain evidence="4">203-1</strain>
    </source>
</reference>
<dbReference type="CDD" id="cd08896">
    <property type="entry name" value="SRPBCC_CalC_Aha1-like_3"/>
    <property type="match status" value="1"/>
</dbReference>
<protein>
    <submittedName>
        <fullName evidence="3">Polyketide cyclase</fullName>
    </submittedName>
</protein>
<name>A0A142VWC6_9SPHN</name>
<dbReference type="RefSeq" id="WP_062764366.1">
    <property type="nucleotide sequence ID" value="NZ_BCZQ01000003.1"/>
</dbReference>
<dbReference type="EMBL" id="CP013342">
    <property type="protein sequence ID" value="AMU94128.1"/>
    <property type="molecule type" value="Genomic_DNA"/>
</dbReference>
<sequence length="159" mass="17703">MTFPLSPVDPDLDLVLERVIDVPADLVWKVWTTPEHLVHWFVPKPWTVTACEMDLRPGGVFSTTMRSPEGEEFPNSGCYLEVVPGERLIFTDTLLPGFRPAPAPFFTAGLFLTPQGDSTLYRAVAVHGDSAARQKHEEMGFHDGWGTVVGQMVDYIKAM</sequence>
<reference evidence="3 4" key="2">
    <citation type="journal article" date="2016" name="Genome Announc.">
        <title>Complete Genome Sequence of Sphingopyxis terrae Strain 203-1 (NBRC 111660), a Polyethylene Glycol Degrader.</title>
        <authorList>
            <person name="Ohtsubo Y."/>
            <person name="Nonoyama S."/>
            <person name="Nagata Y."/>
            <person name="Numata M."/>
            <person name="Tsuchikane K."/>
            <person name="Hosoyama A."/>
            <person name="Yamazoe A."/>
            <person name="Tsuda M."/>
            <person name="Fujita N."/>
            <person name="Kawai F."/>
        </authorList>
    </citation>
    <scope>NUCLEOTIDE SEQUENCE [LARGE SCALE GENOMIC DNA]</scope>
    <source>
        <strain evidence="3 4">203-1</strain>
    </source>
</reference>